<dbReference type="EMBL" id="WJBB01000016">
    <property type="protein sequence ID" value="MBC3797869.1"/>
    <property type="molecule type" value="Genomic_DNA"/>
</dbReference>
<evidence type="ECO:0000256" key="2">
    <source>
        <dbReference type="ARBA" id="ARBA00023002"/>
    </source>
</evidence>
<sequence>MSTRYDLAIVGSGAAGISAAINAKLRNKNIIVFGSKDLSAKLMKAPIIDNYLGLPEITGKQLKDKFINHATAMGIEVIPEKINNVYAMGDYFALIANENNYEAVSVIIATGVEFSKTLPGEFEYLGQGVSYCATCDASFFKGKVVTVIGYNQESIDEANFISEIVEKTYFIPMFKGDYALNPNIEMVQGTPVSIKGTDKVELLELKDREITTDGVFILRDSVSPEQLVPGLEMEGKHIKVTRNMETNVAGLYAAGDISGKPYQYMKAAGEGQVATLNAVSFIDDKRKNI</sequence>
<name>A0ABR6WND8_9FIRM</name>
<keyword evidence="1" id="KW-0285">Flavoprotein</keyword>
<reference evidence="4 5" key="1">
    <citation type="journal article" date="2020" name="mSystems">
        <title>Defining Genomic and Predicted Metabolic Features of the Acetobacterium Genus.</title>
        <authorList>
            <person name="Ross D.E."/>
            <person name="Marshall C.W."/>
            <person name="Gulliver D."/>
            <person name="May H.D."/>
            <person name="Norman R.S."/>
        </authorList>
    </citation>
    <scope>NUCLEOTIDE SEQUENCE [LARGE SCALE GENOMIC DNA]</scope>
    <source>
        <strain evidence="4 5">DSM 9173</strain>
    </source>
</reference>
<dbReference type="PRINTS" id="PR00368">
    <property type="entry name" value="FADPNR"/>
</dbReference>
<dbReference type="Pfam" id="PF07992">
    <property type="entry name" value="Pyr_redox_2"/>
    <property type="match status" value="1"/>
</dbReference>
<feature type="domain" description="FAD/NAD(P)-binding" evidence="3">
    <location>
        <begin position="5"/>
        <end position="271"/>
    </location>
</feature>
<dbReference type="InterPro" id="IPR036188">
    <property type="entry name" value="FAD/NAD-bd_sf"/>
</dbReference>
<organism evidence="4 5">
    <name type="scientific">Acetobacterium tundrae</name>
    <dbReference type="NCBI Taxonomy" id="132932"/>
    <lineage>
        <taxon>Bacteria</taxon>
        <taxon>Bacillati</taxon>
        <taxon>Bacillota</taxon>
        <taxon>Clostridia</taxon>
        <taxon>Eubacteriales</taxon>
        <taxon>Eubacteriaceae</taxon>
        <taxon>Acetobacterium</taxon>
    </lineage>
</organism>
<dbReference type="SUPFAM" id="SSF51905">
    <property type="entry name" value="FAD/NAD(P)-binding domain"/>
    <property type="match status" value="1"/>
</dbReference>
<evidence type="ECO:0000313" key="4">
    <source>
        <dbReference type="EMBL" id="MBC3797869.1"/>
    </source>
</evidence>
<dbReference type="PRINTS" id="PR00469">
    <property type="entry name" value="PNDRDTASEII"/>
</dbReference>
<protein>
    <submittedName>
        <fullName evidence="4">FAD-binding protein</fullName>
    </submittedName>
</protein>
<keyword evidence="5" id="KW-1185">Reference proteome</keyword>
<evidence type="ECO:0000313" key="5">
    <source>
        <dbReference type="Proteomes" id="UP000653358"/>
    </source>
</evidence>
<dbReference type="InterPro" id="IPR050097">
    <property type="entry name" value="Ferredoxin-NADP_redctase_2"/>
</dbReference>
<evidence type="ECO:0000256" key="1">
    <source>
        <dbReference type="ARBA" id="ARBA00022630"/>
    </source>
</evidence>
<comment type="caution">
    <text evidence="4">The sequence shown here is derived from an EMBL/GenBank/DDBJ whole genome shotgun (WGS) entry which is preliminary data.</text>
</comment>
<dbReference type="PANTHER" id="PTHR48105">
    <property type="entry name" value="THIOREDOXIN REDUCTASE 1-RELATED-RELATED"/>
    <property type="match status" value="1"/>
</dbReference>
<accession>A0ABR6WND8</accession>
<dbReference type="RefSeq" id="WP_148602976.1">
    <property type="nucleotide sequence ID" value="NZ_RXYB01000005.1"/>
</dbReference>
<evidence type="ECO:0000259" key="3">
    <source>
        <dbReference type="Pfam" id="PF07992"/>
    </source>
</evidence>
<proteinExistence type="predicted"/>
<dbReference type="Proteomes" id="UP000653358">
    <property type="component" value="Unassembled WGS sequence"/>
</dbReference>
<dbReference type="InterPro" id="IPR023753">
    <property type="entry name" value="FAD/NAD-binding_dom"/>
</dbReference>
<gene>
    <name evidence="4" type="ORF">GH807_12520</name>
</gene>
<dbReference type="Gene3D" id="3.50.50.60">
    <property type="entry name" value="FAD/NAD(P)-binding domain"/>
    <property type="match status" value="2"/>
</dbReference>
<keyword evidence="2" id="KW-0560">Oxidoreductase</keyword>